<dbReference type="PRINTS" id="PR00171">
    <property type="entry name" value="SUGRTRNSPORT"/>
</dbReference>
<feature type="transmembrane region" description="Helical" evidence="17">
    <location>
        <begin position="115"/>
        <end position="137"/>
    </location>
</feature>
<feature type="compositionally biased region" description="Polar residues" evidence="16">
    <location>
        <begin position="7"/>
        <end position="16"/>
    </location>
</feature>
<comment type="catalytic activity">
    <reaction evidence="9">
        <text>D-glucose(out) = D-glucose(in)</text>
        <dbReference type="Rhea" id="RHEA:60376"/>
        <dbReference type="ChEBI" id="CHEBI:4167"/>
    </reaction>
    <physiologicalReaction direction="left-to-right" evidence="9">
        <dbReference type="Rhea" id="RHEA:60377"/>
    </physiologicalReaction>
</comment>
<dbReference type="GO" id="GO:0005366">
    <property type="term" value="F:myo-inositol:proton symporter activity"/>
    <property type="evidence" value="ECO:0007669"/>
    <property type="project" value="TreeGrafter"/>
</dbReference>
<evidence type="ECO:0000256" key="16">
    <source>
        <dbReference type="SAM" id="MobiDB-lite"/>
    </source>
</evidence>
<evidence type="ECO:0000256" key="1">
    <source>
        <dbReference type="ARBA" id="ARBA00004141"/>
    </source>
</evidence>
<evidence type="ECO:0000256" key="6">
    <source>
        <dbReference type="ARBA" id="ARBA00022989"/>
    </source>
</evidence>
<comment type="catalytic activity">
    <reaction evidence="10">
        <text>D-xylose(out) = D-xylose(in)</text>
        <dbReference type="Rhea" id="RHEA:78427"/>
        <dbReference type="ChEBI" id="CHEBI:53455"/>
    </reaction>
    <physiologicalReaction direction="left-to-right" evidence="10">
        <dbReference type="Rhea" id="RHEA:78428"/>
    </physiologicalReaction>
</comment>
<keyword evidence="4 15" id="KW-0813">Transport</keyword>
<reference evidence="19" key="1">
    <citation type="journal article" date="2007" name="Proc. Natl. Acad. Sci. U.S.A.">
        <title>Spliced leader RNA trans-splicing in dinoflagellates.</title>
        <authorList>
            <person name="Zhang H."/>
            <person name="Hou Y."/>
            <person name="Miranda L."/>
            <person name="Campbell D.A."/>
            <person name="Sturm N.R."/>
            <person name="Gaasterland T."/>
            <person name="Lin S."/>
        </authorList>
    </citation>
    <scope>NUCLEOTIDE SEQUENCE</scope>
    <source>
        <strain evidence="19">Nsc-cDNA1</strain>
    </source>
</reference>
<feature type="transmembrane region" description="Helical" evidence="17">
    <location>
        <begin position="33"/>
        <end position="53"/>
    </location>
</feature>
<dbReference type="InterPro" id="IPR020846">
    <property type="entry name" value="MFS_dom"/>
</dbReference>
<feature type="transmembrane region" description="Helical" evidence="17">
    <location>
        <begin position="84"/>
        <end position="103"/>
    </location>
</feature>
<dbReference type="PANTHER" id="PTHR48020:SF12">
    <property type="entry name" value="PROTON MYO-INOSITOL COTRANSPORTER"/>
    <property type="match status" value="1"/>
</dbReference>
<dbReference type="PROSITE" id="PS00216">
    <property type="entry name" value="SUGAR_TRANSPORT_1"/>
    <property type="match status" value="1"/>
</dbReference>
<evidence type="ECO:0000256" key="4">
    <source>
        <dbReference type="ARBA" id="ARBA00022448"/>
    </source>
</evidence>
<dbReference type="Pfam" id="PF00083">
    <property type="entry name" value="Sugar_tr"/>
    <property type="match status" value="1"/>
</dbReference>
<evidence type="ECO:0000256" key="10">
    <source>
        <dbReference type="ARBA" id="ARBA00044656"/>
    </source>
</evidence>
<sequence>MEDNLRNSEALNTSNPVDDAGVPLSTPTRPRTLTPALILLVIVASLGGFLFGYDTGVVSGALIEMKIDGSGIKDGGLTTSEQEVVVSSTVAAAAVGAAVSGWAQRHPMFGRKTVIQISTVAFIVGALIMAVAPSLWLLLVGRIVVGVAVGIASQAVPVYVAEVSPPSLRGTLGVVNSAMIVFGQVVASAVCCGYAHLDLSRDVATSWRWMLGWGALPAALRLLGLSFLPESPRWLMQVRNDEAAARKAIWWMRPVSHDSEGELQEIIQGMEQEREAQRTLGGTTLMQRLCSKGVSRALRLGCVLQFLQQFMGINTIMYYSATIMQMATGKGVSCDSGGSDPQSTSLSPSDVNNICLSVPIASSQLAGNFIGLALADRVGRKPLTLTSLLLAVTWLIALGFSFFPENDVGWLALLGMCAYLLSFGAGMSVMPWVVNAEIYPLDVRSLANSISTAVNWISNYVVAATFLDLAKALSTDRACRQGHPEGAFWLYGGVALAGFLWLLRVMPETKGRTLKEIESLFSS</sequence>
<evidence type="ECO:0000256" key="9">
    <source>
        <dbReference type="ARBA" id="ARBA00044648"/>
    </source>
</evidence>
<evidence type="ECO:0000256" key="13">
    <source>
        <dbReference type="ARBA" id="ARBA00044710"/>
    </source>
</evidence>
<keyword evidence="5 17" id="KW-0812">Transmembrane</keyword>
<feature type="domain" description="Major facilitator superfamily (MFS) profile" evidence="18">
    <location>
        <begin position="40"/>
        <end position="510"/>
    </location>
</feature>
<dbReference type="InterPro" id="IPR036259">
    <property type="entry name" value="MFS_trans_sf"/>
</dbReference>
<feature type="region of interest" description="Disordered" evidence="16">
    <location>
        <begin position="1"/>
        <end position="26"/>
    </location>
</feature>
<comment type="similarity">
    <text evidence="2 15">Belongs to the major facilitator superfamily. Sugar transporter (TC 2.A.1.1) family.</text>
</comment>
<dbReference type="Gene3D" id="1.20.1250.20">
    <property type="entry name" value="MFS general substrate transporter like domains"/>
    <property type="match status" value="1"/>
</dbReference>
<feature type="transmembrane region" description="Helical" evidence="17">
    <location>
        <begin position="209"/>
        <end position="228"/>
    </location>
</feature>
<evidence type="ECO:0000256" key="11">
    <source>
        <dbReference type="ARBA" id="ARBA00044662"/>
    </source>
</evidence>
<dbReference type="GO" id="GO:0016324">
    <property type="term" value="C:apical plasma membrane"/>
    <property type="evidence" value="ECO:0007669"/>
    <property type="project" value="TreeGrafter"/>
</dbReference>
<dbReference type="SUPFAM" id="SSF103473">
    <property type="entry name" value="MFS general substrate transporter"/>
    <property type="match status" value="1"/>
</dbReference>
<dbReference type="AlphaFoldDB" id="A7WQ25"/>
<evidence type="ECO:0000256" key="8">
    <source>
        <dbReference type="ARBA" id="ARBA00044637"/>
    </source>
</evidence>
<feature type="transmembrane region" description="Helical" evidence="17">
    <location>
        <begin position="173"/>
        <end position="197"/>
    </location>
</feature>
<dbReference type="PROSITE" id="PS00217">
    <property type="entry name" value="SUGAR_TRANSPORT_2"/>
    <property type="match status" value="1"/>
</dbReference>
<dbReference type="InterPro" id="IPR050814">
    <property type="entry name" value="Myo-inositol_Transporter"/>
</dbReference>
<protein>
    <recommendedName>
        <fullName evidence="14">Hexose transporter 1</fullName>
    </recommendedName>
</protein>
<dbReference type="InterPro" id="IPR005829">
    <property type="entry name" value="Sugar_transporter_CS"/>
</dbReference>
<comment type="catalytic activity">
    <reaction evidence="12">
        <text>D-glucosamine(out) = D-glucosamine(in)</text>
        <dbReference type="Rhea" id="RHEA:78423"/>
        <dbReference type="ChEBI" id="CHEBI:58723"/>
    </reaction>
    <physiologicalReaction direction="left-to-right" evidence="12">
        <dbReference type="Rhea" id="RHEA:78424"/>
    </physiologicalReaction>
</comment>
<feature type="transmembrane region" description="Helical" evidence="17">
    <location>
        <begin position="446"/>
        <end position="467"/>
    </location>
</feature>
<evidence type="ECO:0000259" key="18">
    <source>
        <dbReference type="PROSITE" id="PS50850"/>
    </source>
</evidence>
<feature type="transmembrane region" description="Helical" evidence="17">
    <location>
        <begin position="383"/>
        <end position="403"/>
    </location>
</feature>
<evidence type="ECO:0000256" key="17">
    <source>
        <dbReference type="SAM" id="Phobius"/>
    </source>
</evidence>
<dbReference type="PANTHER" id="PTHR48020">
    <property type="entry name" value="PROTON MYO-INOSITOL COTRANSPORTER"/>
    <property type="match status" value="1"/>
</dbReference>
<comment type="catalytic activity">
    <reaction evidence="13">
        <text>D-fructose(out) = D-fructose(in)</text>
        <dbReference type="Rhea" id="RHEA:60372"/>
        <dbReference type="ChEBI" id="CHEBI:37721"/>
    </reaction>
    <physiologicalReaction direction="left-to-right" evidence="13">
        <dbReference type="Rhea" id="RHEA:60373"/>
    </physiologicalReaction>
</comment>
<dbReference type="InterPro" id="IPR003663">
    <property type="entry name" value="Sugar/inositol_transpt"/>
</dbReference>
<comment type="catalytic activity">
    <reaction evidence="8">
        <text>D-galactose(in) = D-galactose(out)</text>
        <dbReference type="Rhea" id="RHEA:34915"/>
        <dbReference type="ChEBI" id="CHEBI:4139"/>
    </reaction>
    <physiologicalReaction direction="right-to-left" evidence="8">
        <dbReference type="Rhea" id="RHEA:34917"/>
    </physiologicalReaction>
</comment>
<dbReference type="EMBL" id="EF134210">
    <property type="protein sequence ID" value="ABV22324.1"/>
    <property type="molecule type" value="mRNA"/>
</dbReference>
<evidence type="ECO:0000256" key="14">
    <source>
        <dbReference type="ARBA" id="ARBA00044780"/>
    </source>
</evidence>
<feature type="transmembrane region" description="Helical" evidence="17">
    <location>
        <begin position="409"/>
        <end position="434"/>
    </location>
</feature>
<comment type="subcellular location">
    <subcellularLocation>
        <location evidence="1">Membrane</location>
        <topology evidence="1">Multi-pass membrane protein</topology>
    </subcellularLocation>
</comment>
<evidence type="ECO:0000256" key="15">
    <source>
        <dbReference type="RuleBase" id="RU003346"/>
    </source>
</evidence>
<comment type="catalytic activity">
    <reaction evidence="11">
        <text>D-mannose(out) = D-mannose(in)</text>
        <dbReference type="Rhea" id="RHEA:78391"/>
        <dbReference type="ChEBI" id="CHEBI:4208"/>
    </reaction>
    <physiologicalReaction direction="left-to-right" evidence="11">
        <dbReference type="Rhea" id="RHEA:78392"/>
    </physiologicalReaction>
</comment>
<evidence type="ECO:0000313" key="19">
    <source>
        <dbReference type="EMBL" id="ABV22324.1"/>
    </source>
</evidence>
<keyword evidence="6 17" id="KW-1133">Transmembrane helix</keyword>
<name>A7WQ25_NOCSC</name>
<evidence type="ECO:0000256" key="3">
    <source>
        <dbReference type="ARBA" id="ARBA00011738"/>
    </source>
</evidence>
<proteinExistence type="evidence at transcript level"/>
<evidence type="ECO:0000256" key="5">
    <source>
        <dbReference type="ARBA" id="ARBA00022692"/>
    </source>
</evidence>
<dbReference type="PROSITE" id="PS50850">
    <property type="entry name" value="MFS"/>
    <property type="match status" value="1"/>
</dbReference>
<dbReference type="NCBIfam" id="TIGR00879">
    <property type="entry name" value="SP"/>
    <property type="match status" value="1"/>
</dbReference>
<comment type="subunit">
    <text evidence="3">Homodimer.</text>
</comment>
<dbReference type="InterPro" id="IPR005828">
    <property type="entry name" value="MFS_sugar_transport-like"/>
</dbReference>
<evidence type="ECO:0000256" key="2">
    <source>
        <dbReference type="ARBA" id="ARBA00010992"/>
    </source>
</evidence>
<accession>A7WQ25</accession>
<keyword evidence="7 17" id="KW-0472">Membrane</keyword>
<organism evidence="19">
    <name type="scientific">Noctiluca scintillans</name>
    <name type="common">Sea sparkle</name>
    <name type="synonym">Red tide dinoflagellate</name>
    <dbReference type="NCBI Taxonomy" id="2966"/>
    <lineage>
        <taxon>Eukaryota</taxon>
        <taxon>Sar</taxon>
        <taxon>Alveolata</taxon>
        <taxon>Dinophyceae</taxon>
        <taxon>Noctilucales</taxon>
        <taxon>Noctilucaceae</taxon>
        <taxon>Noctiluca</taxon>
    </lineage>
</organism>
<feature type="transmembrane region" description="Helical" evidence="17">
    <location>
        <begin position="487"/>
        <end position="506"/>
    </location>
</feature>
<evidence type="ECO:0000256" key="12">
    <source>
        <dbReference type="ARBA" id="ARBA00044668"/>
    </source>
</evidence>
<feature type="transmembrane region" description="Helical" evidence="17">
    <location>
        <begin position="143"/>
        <end position="161"/>
    </location>
</feature>
<evidence type="ECO:0000256" key="7">
    <source>
        <dbReference type="ARBA" id="ARBA00023136"/>
    </source>
</evidence>